<reference evidence="9 10" key="1">
    <citation type="journal article" date="2009" name="Int. J. Syst. Evol. Microbiol.">
        <title>Transfer of Teichococcus ludipueritiae and Muricoccus roseus to the genus Roseomonas, as Roseomonas ludipueritiae comb. nov. and Roseomonas rosea comb. nov., respectively, and emended description of the genus Roseomonas.</title>
        <authorList>
            <person name="Sanchez-Porro C."/>
            <person name="Gallego V."/>
            <person name="Busse H.J."/>
            <person name="Kampfer P."/>
            <person name="Ventosa A."/>
        </authorList>
    </citation>
    <scope>NUCLEOTIDE SEQUENCE [LARGE SCALE GENOMIC DNA]</scope>
    <source>
        <strain evidence="9 10">DSM 14915</strain>
    </source>
</reference>
<evidence type="ECO:0000256" key="4">
    <source>
        <dbReference type="ARBA" id="ARBA00022679"/>
    </source>
</evidence>
<dbReference type="SMART" id="SM00911">
    <property type="entry name" value="HWE_HK"/>
    <property type="match status" value="1"/>
</dbReference>
<dbReference type="Gene3D" id="3.30.565.10">
    <property type="entry name" value="Histidine kinase-like ATPase, C-terminal domain"/>
    <property type="match status" value="1"/>
</dbReference>
<evidence type="ECO:0000256" key="7">
    <source>
        <dbReference type="ARBA" id="ARBA00022840"/>
    </source>
</evidence>
<dbReference type="InterPro" id="IPR011102">
    <property type="entry name" value="Sig_transdc_His_kinase_HWE"/>
</dbReference>
<dbReference type="PANTHER" id="PTHR41523">
    <property type="entry name" value="TWO-COMPONENT SYSTEM SENSOR PROTEIN"/>
    <property type="match status" value="1"/>
</dbReference>
<evidence type="ECO:0000313" key="9">
    <source>
        <dbReference type="EMBL" id="MBC9175799.1"/>
    </source>
</evidence>
<keyword evidence="3" id="KW-0597">Phosphoprotein</keyword>
<name>A0ABR7R279_9PROT</name>
<feature type="domain" description="Signal transduction histidine kinase HWE region" evidence="8">
    <location>
        <begin position="335"/>
        <end position="419"/>
    </location>
</feature>
<dbReference type="EMBL" id="JACTUZ010000004">
    <property type="protein sequence ID" value="MBC9175799.1"/>
    <property type="molecule type" value="Genomic_DNA"/>
</dbReference>
<keyword evidence="7" id="KW-0067">ATP-binding</keyword>
<dbReference type="InterPro" id="IPR054327">
    <property type="entry name" value="His-kinase-like_sensor"/>
</dbReference>
<dbReference type="Proteomes" id="UP000603940">
    <property type="component" value="Unassembled WGS sequence"/>
</dbReference>
<keyword evidence="6" id="KW-0418">Kinase</keyword>
<comment type="catalytic activity">
    <reaction evidence="1">
        <text>ATP + protein L-histidine = ADP + protein N-phospho-L-histidine.</text>
        <dbReference type="EC" id="2.7.13.3"/>
    </reaction>
</comment>
<evidence type="ECO:0000256" key="1">
    <source>
        <dbReference type="ARBA" id="ARBA00000085"/>
    </source>
</evidence>
<dbReference type="EC" id="2.7.13.3" evidence="2"/>
<evidence type="ECO:0000313" key="10">
    <source>
        <dbReference type="Proteomes" id="UP000603940"/>
    </source>
</evidence>
<dbReference type="InterPro" id="IPR036890">
    <property type="entry name" value="HATPase_C_sf"/>
</dbReference>
<dbReference type="Pfam" id="PF22588">
    <property type="entry name" value="dCache_1_like"/>
    <property type="match status" value="1"/>
</dbReference>
<evidence type="ECO:0000256" key="5">
    <source>
        <dbReference type="ARBA" id="ARBA00022741"/>
    </source>
</evidence>
<evidence type="ECO:0000256" key="3">
    <source>
        <dbReference type="ARBA" id="ARBA00022553"/>
    </source>
</evidence>
<dbReference type="Gene3D" id="3.30.450.20">
    <property type="entry name" value="PAS domain"/>
    <property type="match status" value="2"/>
</dbReference>
<dbReference type="PANTHER" id="PTHR41523:SF8">
    <property type="entry name" value="ETHYLENE RESPONSE SENSOR PROTEIN"/>
    <property type="match status" value="1"/>
</dbReference>
<evidence type="ECO:0000256" key="2">
    <source>
        <dbReference type="ARBA" id="ARBA00012438"/>
    </source>
</evidence>
<organism evidence="9 10">
    <name type="scientific">Pseudoroseomonas ludipueritiae</name>
    <dbReference type="NCBI Taxonomy" id="198093"/>
    <lineage>
        <taxon>Bacteria</taxon>
        <taxon>Pseudomonadati</taxon>
        <taxon>Pseudomonadota</taxon>
        <taxon>Alphaproteobacteria</taxon>
        <taxon>Acetobacterales</taxon>
        <taxon>Acetobacteraceae</taxon>
        <taxon>Pseudoroseomonas</taxon>
    </lineage>
</organism>
<evidence type="ECO:0000256" key="6">
    <source>
        <dbReference type="ARBA" id="ARBA00022777"/>
    </source>
</evidence>
<sequence>MLIACAGLPLILATAEVINDRRQVLSEARRNILVMLDTIHGQAEKVFQFQALALGAAEHQLRGLSNEEIRANAPSHHAVLRRLRLYADEQLGIAVFGAEGQVLVDSQRPQPLQAVNVSQRDYFLWHRDNPGTQAFISRPTRSQVDGSVIFLITRRRSAEDGSFLGVAAMIVEQRSLLQYWNQAAPDRRGLVSLVREDGMILARRPPVDPESMPRMLPQAPLFRATSNGAERQVIRGASPFDKVERLAAFRRLEHYPVNVAYGIPVDVVLAPWRRRALAYGVFAVLTSVALSWLVQLARRRTRELSDLNASLERRVQDRTAEIESGETRLRLLAREVDHRAKNALAVVQAMLQLTPKNDLDAYVRAVEGRVSALSRAQTLLSEDQWRGASLHALLQAELAPFVSDGDGEFDTRAELDGPPVLLPPAAAQPLAMAVHELATNAVKHGALSVPGGRVSISWHLMGTEDAPASALRLRWRETGGPALPGVPMGRGFGSRVLATVVRGQLGGRLSQSWLPDGLVCEMDVPLLSLRKQSEPSPSRAA</sequence>
<dbReference type="CDD" id="cd12914">
    <property type="entry name" value="PDC1_DGC_like"/>
    <property type="match status" value="1"/>
</dbReference>
<keyword evidence="5" id="KW-0547">Nucleotide-binding</keyword>
<comment type="caution">
    <text evidence="9">The sequence shown here is derived from an EMBL/GenBank/DDBJ whole genome shotgun (WGS) entry which is preliminary data.</text>
</comment>
<protein>
    <recommendedName>
        <fullName evidence="2">histidine kinase</fullName>
        <ecNumber evidence="2">2.7.13.3</ecNumber>
    </recommendedName>
</protein>
<dbReference type="CDD" id="cd12915">
    <property type="entry name" value="PDC2_DGC_like"/>
    <property type="match status" value="1"/>
</dbReference>
<accession>A0ABR7R279</accession>
<dbReference type="RefSeq" id="WP_187776965.1">
    <property type="nucleotide sequence ID" value="NZ_JACTUZ010000004.1"/>
</dbReference>
<keyword evidence="4" id="KW-0808">Transferase</keyword>
<keyword evidence="10" id="KW-1185">Reference proteome</keyword>
<gene>
    <name evidence="9" type="ORF">IBL25_02420</name>
</gene>
<evidence type="ECO:0000259" key="8">
    <source>
        <dbReference type="SMART" id="SM00911"/>
    </source>
</evidence>
<proteinExistence type="predicted"/>
<dbReference type="Pfam" id="PF07536">
    <property type="entry name" value="HWE_HK"/>
    <property type="match status" value="1"/>
</dbReference>